<evidence type="ECO:0000313" key="1">
    <source>
        <dbReference type="EMBL" id="MFD1886474.1"/>
    </source>
</evidence>
<protein>
    <submittedName>
        <fullName evidence="1">Contact-dependent growth inhibition system immunity protein</fullName>
    </submittedName>
</protein>
<accession>A0ABW4RLC4</accession>
<gene>
    <name evidence="1" type="ORF">ACFSC9_13180</name>
</gene>
<sequence>MDTDYRDLSVSKISALLGIADDVPDERIPLSIWMEYIKNYKIKNLTDGNIAKLIRQEIFLEYIIPEALQRIQIDPLAGSLGDGELVEAFNYVALKLKHGKCRTANYAKM</sequence>
<dbReference type="Proteomes" id="UP001597233">
    <property type="component" value="Unassembled WGS sequence"/>
</dbReference>
<organism evidence="1 2">
    <name type="scientific">Paenibacillus wenxiniae</name>
    <dbReference type="NCBI Taxonomy" id="1636843"/>
    <lineage>
        <taxon>Bacteria</taxon>
        <taxon>Bacillati</taxon>
        <taxon>Bacillota</taxon>
        <taxon>Bacilli</taxon>
        <taxon>Bacillales</taxon>
        <taxon>Paenibacillaceae</taxon>
        <taxon>Paenibacillus</taxon>
    </lineage>
</organism>
<reference evidence="2" key="1">
    <citation type="journal article" date="2019" name="Int. J. Syst. Evol. Microbiol.">
        <title>The Global Catalogue of Microorganisms (GCM) 10K type strain sequencing project: providing services to taxonomists for standard genome sequencing and annotation.</title>
        <authorList>
            <consortium name="The Broad Institute Genomics Platform"/>
            <consortium name="The Broad Institute Genome Sequencing Center for Infectious Disease"/>
            <person name="Wu L."/>
            <person name="Ma J."/>
        </authorList>
    </citation>
    <scope>NUCLEOTIDE SEQUENCE [LARGE SCALE GENOMIC DNA]</scope>
    <source>
        <strain evidence="2">CCUG 54950</strain>
    </source>
</reference>
<proteinExistence type="predicted"/>
<evidence type="ECO:0000313" key="2">
    <source>
        <dbReference type="Proteomes" id="UP001597233"/>
    </source>
</evidence>
<keyword evidence="2" id="KW-1185">Reference proteome</keyword>
<comment type="caution">
    <text evidence="1">The sequence shown here is derived from an EMBL/GenBank/DDBJ whole genome shotgun (WGS) entry which is preliminary data.</text>
</comment>
<name>A0ABW4RLC4_9BACL</name>
<dbReference type="InterPro" id="IPR040547">
    <property type="entry name" value="CdiI"/>
</dbReference>
<dbReference type="EMBL" id="JBHUEH010000016">
    <property type="protein sequence ID" value="MFD1886474.1"/>
    <property type="molecule type" value="Genomic_DNA"/>
</dbReference>
<dbReference type="Pfam" id="PF18616">
    <property type="entry name" value="CdiI_3"/>
    <property type="match status" value="1"/>
</dbReference>
<dbReference type="RefSeq" id="WP_347325521.1">
    <property type="nucleotide sequence ID" value="NZ_JBCGUH010000006.1"/>
</dbReference>